<proteinExistence type="predicted"/>
<dbReference type="PANTHER" id="PTHR31110:SF3">
    <property type="entry name" value="PORTAL PROTEIN"/>
    <property type="match status" value="1"/>
</dbReference>
<name>A0A9Q0D0W0_9POAL</name>
<evidence type="ECO:0000313" key="3">
    <source>
        <dbReference type="Proteomes" id="UP001151287"/>
    </source>
</evidence>
<dbReference type="OrthoDB" id="1896158at2759"/>
<sequence>MLVFTEGLDESAIQWVKGSEQEVHTPPKTWSPLATPTKADRKSLVDPVYGTTSTTYFSPKLNLHNNYSSYLFGSAGEEEEEEEESVGSISNSSPEGTGESEEETGPSESNGSSLCSVNGPVKEPVYMRVGGLVRGKSKENLQLDVTGVQDYTNDDYVQFNPPSAPPLPGSGNLVFPIAHDAETEGDNELLQDLETNEHMKTAYEFQSSDQHRNMAFSNLAPEEQAYRVSVEQNDIHTSELAPQALAYTTSVHNAWESMVAYEACNRLCMNAYKRGCTEIAEFLQDECVVLRNAFGIQKFLLQPRGQHSYDARISYEKEEPINTKKKVIEKIEVEVKKIRIISQKSMLHNFSSLRSFYTRVGYMHVRNMTQLVKNQIEHIRRISFASAASSISSEERHECFLELQSDPKSSTKLYPGSGDCHCFFPDGQGDVLSVEVRCDDGTILGSATIQVSSLSEINGQTVKWFPLSRDDYDCVGKIQISFNVSLLSDNTTYSKMAQGGPAVETLIYDVVLESAMRAQNFHARNLHIKGPWSCLLTEFCTFYSVSDSYKTLRYLSHVMLVAIPTKDCLELIHELLLPVWNARSEQKLTQQEKAILADCEDQIKKLLRETFENYKSLDEFSLTGLADLFGPIVDSAPPALQPAVRLFGLLHDILSPTGQDLLRNYLQNAVEKRCKRHMLETEEFVSSNSDRLLTDTLIAKTAYAKMKNLCLILSKEIEADIKIYNQNVLPSCIDLPKIAANVYSTRLCNRVRNFLSACPPSRPFSHVQELLISTFDFERELASWNLRSVNGLVARDLFHEYVVNWIEDTRLHLLELCKTKILSTEAPAVSHVSPSVENIYEQIREGIKELEVVIKRWPHYLVPLEMAIADVERSIISALEKQYRECLTPIKESIQKTLEDNVKKIGNTLGRVFGPNQEREESSIYVVPAQLGTFLNTLKRMMDVLHCWVEEMMRPWAPLLTVSDQISPFGEHMNSISVVLKKKYRKYLQAVIKKLLSNTQNNRSTKLKRILEMTAESQSEAEIGDRMRTLSLQVSQSIQNIHDVFPRAIFVEMVREFWDRLGQIVLKFLESRKVKGTSYRGSGVALKILEGWFKCEMQKYLGNALQEADLQPPRSVSEAKSILN</sequence>
<dbReference type="AlphaFoldDB" id="A0A9Q0D0W0"/>
<dbReference type="EMBL" id="JAMQYH010000001">
    <property type="protein sequence ID" value="KAJ1703475.1"/>
    <property type="molecule type" value="Genomic_DNA"/>
</dbReference>
<accession>A0A9Q0D0W0</accession>
<evidence type="ECO:0000313" key="2">
    <source>
        <dbReference type="EMBL" id="KAJ1703475.1"/>
    </source>
</evidence>
<dbReference type="PANTHER" id="PTHR31110">
    <property type="entry name" value="PESTICIDAL CRYSTAL CRY8BA PROTEIN"/>
    <property type="match status" value="1"/>
</dbReference>
<gene>
    <name evidence="2" type="ORF">LUZ63_003254</name>
</gene>
<dbReference type="Proteomes" id="UP001151287">
    <property type="component" value="Unassembled WGS sequence"/>
</dbReference>
<evidence type="ECO:0000256" key="1">
    <source>
        <dbReference type="SAM" id="MobiDB-lite"/>
    </source>
</evidence>
<feature type="region of interest" description="Disordered" evidence="1">
    <location>
        <begin position="19"/>
        <end position="41"/>
    </location>
</feature>
<protein>
    <submittedName>
        <fullName evidence="2">Uncharacterized protein</fullName>
    </submittedName>
</protein>
<keyword evidence="3" id="KW-1185">Reference proteome</keyword>
<comment type="caution">
    <text evidence="2">The sequence shown here is derived from an EMBL/GenBank/DDBJ whole genome shotgun (WGS) entry which is preliminary data.</text>
</comment>
<organism evidence="2 3">
    <name type="scientific">Rhynchospora breviuscula</name>
    <dbReference type="NCBI Taxonomy" id="2022672"/>
    <lineage>
        <taxon>Eukaryota</taxon>
        <taxon>Viridiplantae</taxon>
        <taxon>Streptophyta</taxon>
        <taxon>Embryophyta</taxon>
        <taxon>Tracheophyta</taxon>
        <taxon>Spermatophyta</taxon>
        <taxon>Magnoliopsida</taxon>
        <taxon>Liliopsida</taxon>
        <taxon>Poales</taxon>
        <taxon>Cyperaceae</taxon>
        <taxon>Cyperoideae</taxon>
        <taxon>Rhynchosporeae</taxon>
        <taxon>Rhynchospora</taxon>
    </lineage>
</organism>
<feature type="compositionally biased region" description="Acidic residues" evidence="1">
    <location>
        <begin position="76"/>
        <end position="85"/>
    </location>
</feature>
<reference evidence="2" key="1">
    <citation type="journal article" date="2022" name="Cell">
        <title>Repeat-based holocentromeres influence genome architecture and karyotype evolution.</title>
        <authorList>
            <person name="Hofstatter P.G."/>
            <person name="Thangavel G."/>
            <person name="Lux T."/>
            <person name="Neumann P."/>
            <person name="Vondrak T."/>
            <person name="Novak P."/>
            <person name="Zhang M."/>
            <person name="Costa L."/>
            <person name="Castellani M."/>
            <person name="Scott A."/>
            <person name="Toegelov H."/>
            <person name="Fuchs J."/>
            <person name="Mata-Sucre Y."/>
            <person name="Dias Y."/>
            <person name="Vanzela A.L.L."/>
            <person name="Huettel B."/>
            <person name="Almeida C.C.S."/>
            <person name="Simkova H."/>
            <person name="Souza G."/>
            <person name="Pedrosa-Harand A."/>
            <person name="Macas J."/>
            <person name="Mayer K.F.X."/>
            <person name="Houben A."/>
            <person name="Marques A."/>
        </authorList>
    </citation>
    <scope>NUCLEOTIDE SEQUENCE</scope>
    <source>
        <strain evidence="2">RhyBre1mFocal</strain>
    </source>
</reference>
<feature type="region of interest" description="Disordered" evidence="1">
    <location>
        <begin position="73"/>
        <end position="120"/>
    </location>
</feature>
<feature type="compositionally biased region" description="Low complexity" evidence="1">
    <location>
        <begin position="86"/>
        <end position="97"/>
    </location>
</feature>